<feature type="compositionally biased region" description="Low complexity" evidence="1">
    <location>
        <begin position="224"/>
        <end position="240"/>
    </location>
</feature>
<dbReference type="RefSeq" id="WP_344665229.1">
    <property type="nucleotide sequence ID" value="NZ_BAAAQN010000008.1"/>
</dbReference>
<gene>
    <name evidence="2" type="ORF">GCM10009839_19900</name>
</gene>
<protein>
    <recommendedName>
        <fullName evidence="4">N-acetyltransferase domain-containing protein</fullName>
    </recommendedName>
</protein>
<organism evidence="2 3">
    <name type="scientific">Catenulispora yoronensis</name>
    <dbReference type="NCBI Taxonomy" id="450799"/>
    <lineage>
        <taxon>Bacteria</taxon>
        <taxon>Bacillati</taxon>
        <taxon>Actinomycetota</taxon>
        <taxon>Actinomycetes</taxon>
        <taxon>Catenulisporales</taxon>
        <taxon>Catenulisporaceae</taxon>
        <taxon>Catenulispora</taxon>
    </lineage>
</organism>
<name>A0ABP5FDH6_9ACTN</name>
<evidence type="ECO:0000313" key="2">
    <source>
        <dbReference type="EMBL" id="GAA2022490.1"/>
    </source>
</evidence>
<dbReference type="Gene3D" id="3.40.630.30">
    <property type="match status" value="1"/>
</dbReference>
<dbReference type="SUPFAM" id="SSF55729">
    <property type="entry name" value="Acyl-CoA N-acyltransferases (Nat)"/>
    <property type="match status" value="1"/>
</dbReference>
<sequence length="269" mass="29500">MELPAGVRHYTSADEAEVARIFRETLCLGRPLDFPLSGMDRYQRLCLDWFLRYGSDDIGVYEEDGRVHGYVLVCTDLASYHRWAARTALAWTTRVVFGLAFGRLRHQDARFHRLRLRDGWTAALHAPSAPMPALVHVNLDRSARNTGAAQALLRFADQRCATAGHEGWFAEINTRSHRASALAAIGLHAIHSQPSHTLSWLLEEHVNRLTVVHSVGEPIGRASAAPAAAASNAKANAKASVPRSTGTDPGDAQELLARQGSTSEAEQPR</sequence>
<evidence type="ECO:0008006" key="4">
    <source>
        <dbReference type="Google" id="ProtNLM"/>
    </source>
</evidence>
<dbReference type="InterPro" id="IPR016181">
    <property type="entry name" value="Acyl_CoA_acyltransferase"/>
</dbReference>
<evidence type="ECO:0000256" key="1">
    <source>
        <dbReference type="SAM" id="MobiDB-lite"/>
    </source>
</evidence>
<dbReference type="EMBL" id="BAAAQN010000008">
    <property type="protein sequence ID" value="GAA2022490.1"/>
    <property type="molecule type" value="Genomic_DNA"/>
</dbReference>
<feature type="region of interest" description="Disordered" evidence="1">
    <location>
        <begin position="224"/>
        <end position="269"/>
    </location>
</feature>
<comment type="caution">
    <text evidence="2">The sequence shown here is derived from an EMBL/GenBank/DDBJ whole genome shotgun (WGS) entry which is preliminary data.</text>
</comment>
<proteinExistence type="predicted"/>
<feature type="compositionally biased region" description="Polar residues" evidence="1">
    <location>
        <begin position="259"/>
        <end position="269"/>
    </location>
</feature>
<dbReference type="Proteomes" id="UP001500751">
    <property type="component" value="Unassembled WGS sequence"/>
</dbReference>
<reference evidence="3" key="1">
    <citation type="journal article" date="2019" name="Int. J. Syst. Evol. Microbiol.">
        <title>The Global Catalogue of Microorganisms (GCM) 10K type strain sequencing project: providing services to taxonomists for standard genome sequencing and annotation.</title>
        <authorList>
            <consortium name="The Broad Institute Genomics Platform"/>
            <consortium name="The Broad Institute Genome Sequencing Center for Infectious Disease"/>
            <person name="Wu L."/>
            <person name="Ma J."/>
        </authorList>
    </citation>
    <scope>NUCLEOTIDE SEQUENCE [LARGE SCALE GENOMIC DNA]</scope>
    <source>
        <strain evidence="3">JCM 16014</strain>
    </source>
</reference>
<accession>A0ABP5FDH6</accession>
<keyword evidence="3" id="KW-1185">Reference proteome</keyword>
<evidence type="ECO:0000313" key="3">
    <source>
        <dbReference type="Proteomes" id="UP001500751"/>
    </source>
</evidence>